<dbReference type="PANTHER" id="PTHR12161">
    <property type="entry name" value="IST1 FAMILY MEMBER"/>
    <property type="match status" value="1"/>
</dbReference>
<dbReference type="FunFam" id="1.20.1260.60:FF:000002">
    <property type="entry name" value="Vacuolar protein sorting-associated protein IST1"/>
    <property type="match status" value="1"/>
</dbReference>
<dbReference type="Proteomes" id="UP001454036">
    <property type="component" value="Unassembled WGS sequence"/>
</dbReference>
<feature type="compositionally biased region" description="Basic and acidic residues" evidence="2">
    <location>
        <begin position="260"/>
        <end position="272"/>
    </location>
</feature>
<evidence type="ECO:0000313" key="3">
    <source>
        <dbReference type="EMBL" id="GAA0155437.1"/>
    </source>
</evidence>
<dbReference type="InterPro" id="IPR042277">
    <property type="entry name" value="IST1-like"/>
</dbReference>
<dbReference type="GO" id="GO:0015031">
    <property type="term" value="P:protein transport"/>
    <property type="evidence" value="ECO:0007669"/>
    <property type="project" value="InterPro"/>
</dbReference>
<dbReference type="Gene3D" id="1.20.1260.60">
    <property type="entry name" value="Vacuolar protein sorting-associated protein Ist1"/>
    <property type="match status" value="1"/>
</dbReference>
<name>A0AAV3PUG9_LITER</name>
<dbReference type="PANTHER" id="PTHR12161:SF88">
    <property type="entry name" value="REGULATOR OF VPS4 ACTIVITY IN THE MVB PATHWAY PROTEIN"/>
    <property type="match status" value="1"/>
</dbReference>
<comment type="caution">
    <text evidence="3">The sequence shown here is derived from an EMBL/GenBank/DDBJ whole genome shotgun (WGS) entry which is preliminary data.</text>
</comment>
<gene>
    <name evidence="3" type="ORF">LIER_13165</name>
</gene>
<evidence type="ECO:0008006" key="5">
    <source>
        <dbReference type="Google" id="ProtNLM"/>
    </source>
</evidence>
<comment type="similarity">
    <text evidence="1">Belongs to the IST1 family.</text>
</comment>
<feature type="region of interest" description="Disordered" evidence="2">
    <location>
        <begin position="245"/>
        <end position="272"/>
    </location>
</feature>
<dbReference type="Pfam" id="PF03398">
    <property type="entry name" value="Ist1"/>
    <property type="match status" value="1"/>
</dbReference>
<evidence type="ECO:0000256" key="1">
    <source>
        <dbReference type="ARBA" id="ARBA00005536"/>
    </source>
</evidence>
<sequence length="429" mass="49395">MLDVLLKNKFYRKCKSAIKLTKLRIDIIKRKRNATQKYLKKDVADLLKNGLDKNAYSRAEGLLVELNLTRCYDFTNKLCDHILKNLSVMSKQRECPEECNEAVSSLIFAAARLAHLPELRDLRSIFTERYGNSFDCYASNEFVEKLKLAHPMKDATLQLMQDIATETGVRWDSKATEEKLYNPPPALGQVKTNVADKFQTSEKPKDGKLTNITNTPKQRNHLKVTQENIIRGRKEQETTNYVPEDKKTFNCNSIPHTKSRTRDTRKKSEGHLRVDSIDDVSISDAGSTTLSAKKDDLEHDNKVKELALLDEYQPDEEERLLDRLLMHYSSKKTKPSNRRENTEPTKLPLEQDNFKMTRKGTSRDFRAMRAALSFNAEQNIESKRTNKKEYIRSTSFQPEMLKGGHVHPKLPDDYDDFLAHLAAIREGGK</sequence>
<protein>
    <recommendedName>
        <fullName evidence="5">Regulator of Vps4 activity in the MVB pathway protein</fullName>
    </recommendedName>
</protein>
<reference evidence="3 4" key="1">
    <citation type="submission" date="2024-01" db="EMBL/GenBank/DDBJ databases">
        <title>The complete chloroplast genome sequence of Lithospermum erythrorhizon: insights into the phylogenetic relationship among Boraginaceae species and the maternal lineages of purple gromwells.</title>
        <authorList>
            <person name="Okada T."/>
            <person name="Watanabe K."/>
        </authorList>
    </citation>
    <scope>NUCLEOTIDE SEQUENCE [LARGE SCALE GENOMIC DNA]</scope>
</reference>
<dbReference type="EMBL" id="BAABME010002622">
    <property type="protein sequence ID" value="GAA0155437.1"/>
    <property type="molecule type" value="Genomic_DNA"/>
</dbReference>
<dbReference type="AlphaFoldDB" id="A0AAV3PUG9"/>
<evidence type="ECO:0000313" key="4">
    <source>
        <dbReference type="Proteomes" id="UP001454036"/>
    </source>
</evidence>
<feature type="compositionally biased region" description="Polar residues" evidence="2">
    <location>
        <begin position="210"/>
        <end position="221"/>
    </location>
</feature>
<proteinExistence type="inferred from homology"/>
<evidence type="ECO:0000256" key="2">
    <source>
        <dbReference type="SAM" id="MobiDB-lite"/>
    </source>
</evidence>
<keyword evidence="4" id="KW-1185">Reference proteome</keyword>
<organism evidence="3 4">
    <name type="scientific">Lithospermum erythrorhizon</name>
    <name type="common">Purple gromwell</name>
    <name type="synonym">Lithospermum officinale var. erythrorhizon</name>
    <dbReference type="NCBI Taxonomy" id="34254"/>
    <lineage>
        <taxon>Eukaryota</taxon>
        <taxon>Viridiplantae</taxon>
        <taxon>Streptophyta</taxon>
        <taxon>Embryophyta</taxon>
        <taxon>Tracheophyta</taxon>
        <taxon>Spermatophyta</taxon>
        <taxon>Magnoliopsida</taxon>
        <taxon>eudicotyledons</taxon>
        <taxon>Gunneridae</taxon>
        <taxon>Pentapetalae</taxon>
        <taxon>asterids</taxon>
        <taxon>lamiids</taxon>
        <taxon>Boraginales</taxon>
        <taxon>Boraginaceae</taxon>
        <taxon>Boraginoideae</taxon>
        <taxon>Lithospermeae</taxon>
        <taxon>Lithospermum</taxon>
    </lineage>
</organism>
<dbReference type="InterPro" id="IPR005061">
    <property type="entry name" value="Ist1"/>
</dbReference>
<accession>A0AAV3PUG9</accession>
<feature type="region of interest" description="Disordered" evidence="2">
    <location>
        <begin position="200"/>
        <end position="221"/>
    </location>
</feature>